<keyword evidence="2" id="KW-1133">Transmembrane helix</keyword>
<keyword evidence="2" id="KW-0472">Membrane</keyword>
<evidence type="ECO:0000313" key="3">
    <source>
        <dbReference type="EMBL" id="REF00591.1"/>
    </source>
</evidence>
<evidence type="ECO:0000256" key="2">
    <source>
        <dbReference type="SAM" id="Phobius"/>
    </source>
</evidence>
<keyword evidence="2" id="KW-0812">Transmembrane</keyword>
<dbReference type="Proteomes" id="UP000256661">
    <property type="component" value="Unassembled WGS sequence"/>
</dbReference>
<evidence type="ECO:0000256" key="1">
    <source>
        <dbReference type="SAM" id="MobiDB-lite"/>
    </source>
</evidence>
<feature type="region of interest" description="Disordered" evidence="1">
    <location>
        <begin position="184"/>
        <end position="203"/>
    </location>
</feature>
<reference evidence="3 4" key="1">
    <citation type="submission" date="2018-08" db="EMBL/GenBank/DDBJ databases">
        <title>Sequencing the genomes of 1000 actinobacteria strains.</title>
        <authorList>
            <person name="Klenk H.-P."/>
        </authorList>
    </citation>
    <scope>NUCLEOTIDE SEQUENCE [LARGE SCALE GENOMIC DNA]</scope>
    <source>
        <strain evidence="3 4">DSM 43927</strain>
    </source>
</reference>
<dbReference type="AlphaFoldDB" id="A0A3D9T198"/>
<evidence type="ECO:0000313" key="4">
    <source>
        <dbReference type="Proteomes" id="UP000256661"/>
    </source>
</evidence>
<sequence>MISAVAGIDLARFRFGGMRRWRVWKMTGAWAALATTGVGAVATILGIVVGGFLGRRSEDRKWIRDAKAEAFAQFLKEFVRLEIELREAYNVSRADTADWEAYNAALVTVSLVAPREVSAAVEPMNEAIQKMIILGAGPPDHAQYERVHALMSQSYLTFVNAARRSLDRKSKPLESLVGGPPPWHMVRRWLPPSPDGTAPSNRP</sequence>
<gene>
    <name evidence="3" type="ORF">DFJ69_6146</name>
</gene>
<accession>A0A3D9T198</accession>
<name>A0A3D9T198_9ACTN</name>
<keyword evidence="4" id="KW-1185">Reference proteome</keyword>
<proteinExistence type="predicted"/>
<feature type="transmembrane region" description="Helical" evidence="2">
    <location>
        <begin position="29"/>
        <end position="54"/>
    </location>
</feature>
<organism evidence="3 4">
    <name type="scientific">Thermomonospora umbrina</name>
    <dbReference type="NCBI Taxonomy" id="111806"/>
    <lineage>
        <taxon>Bacteria</taxon>
        <taxon>Bacillati</taxon>
        <taxon>Actinomycetota</taxon>
        <taxon>Actinomycetes</taxon>
        <taxon>Streptosporangiales</taxon>
        <taxon>Thermomonosporaceae</taxon>
        <taxon>Thermomonospora</taxon>
    </lineage>
</organism>
<protein>
    <submittedName>
        <fullName evidence="3">Uncharacterized protein</fullName>
    </submittedName>
</protein>
<comment type="caution">
    <text evidence="3">The sequence shown here is derived from an EMBL/GenBank/DDBJ whole genome shotgun (WGS) entry which is preliminary data.</text>
</comment>
<dbReference type="EMBL" id="QTTT01000001">
    <property type="protein sequence ID" value="REF00591.1"/>
    <property type="molecule type" value="Genomic_DNA"/>
</dbReference>